<organism evidence="2 3">
    <name type="scientific">Rhizorhapis suberifaciens</name>
    <name type="common">corky root of lettuce</name>
    <dbReference type="NCBI Taxonomy" id="13656"/>
    <lineage>
        <taxon>Bacteria</taxon>
        <taxon>Pseudomonadati</taxon>
        <taxon>Pseudomonadota</taxon>
        <taxon>Alphaproteobacteria</taxon>
        <taxon>Sphingomonadales</taxon>
        <taxon>Sphingomonadaceae</taxon>
        <taxon>Rhizorhapis</taxon>
    </lineage>
</organism>
<evidence type="ECO:0000256" key="1">
    <source>
        <dbReference type="SAM" id="MobiDB-lite"/>
    </source>
</evidence>
<comment type="caution">
    <text evidence="2">The sequence shown here is derived from an EMBL/GenBank/DDBJ whole genome shotgun (WGS) entry which is preliminary data.</text>
</comment>
<protein>
    <submittedName>
        <fullName evidence="2">Uncharacterized protein</fullName>
    </submittedName>
</protein>
<accession>A0A840HSV0</accession>
<evidence type="ECO:0000313" key="3">
    <source>
        <dbReference type="Proteomes" id="UP000575068"/>
    </source>
</evidence>
<dbReference type="Proteomes" id="UP000575068">
    <property type="component" value="Unassembled WGS sequence"/>
</dbReference>
<feature type="compositionally biased region" description="Acidic residues" evidence="1">
    <location>
        <begin position="20"/>
        <end position="32"/>
    </location>
</feature>
<gene>
    <name evidence="2" type="ORF">HNQ99_000879</name>
</gene>
<dbReference type="AlphaFoldDB" id="A0A840HSV0"/>
<evidence type="ECO:0000313" key="2">
    <source>
        <dbReference type="EMBL" id="MBB4640586.1"/>
    </source>
</evidence>
<sequence length="56" mass="6375">MPPLDPPEDPPLLELVEDEDELELEDDDEDELEPPKLLLPPDEELVELPPSWPHPG</sequence>
<keyword evidence="3" id="KW-1185">Reference proteome</keyword>
<reference evidence="2 3" key="1">
    <citation type="submission" date="2020-08" db="EMBL/GenBank/DDBJ databases">
        <title>Genomic Encyclopedia of Type Strains, Phase IV (KMG-IV): sequencing the most valuable type-strain genomes for metagenomic binning, comparative biology and taxonomic classification.</title>
        <authorList>
            <person name="Goeker M."/>
        </authorList>
    </citation>
    <scope>NUCLEOTIDE SEQUENCE [LARGE SCALE GENOMIC DNA]</scope>
    <source>
        <strain evidence="2 3">DSM 7465</strain>
    </source>
</reference>
<feature type="region of interest" description="Disordered" evidence="1">
    <location>
        <begin position="20"/>
        <end position="56"/>
    </location>
</feature>
<name>A0A840HSV0_9SPHN</name>
<proteinExistence type="predicted"/>
<dbReference type="EMBL" id="JACHOV010000003">
    <property type="protein sequence ID" value="MBB4640586.1"/>
    <property type="molecule type" value="Genomic_DNA"/>
</dbReference>
<dbReference type="RefSeq" id="WP_184474444.1">
    <property type="nucleotide sequence ID" value="NZ_JACHOV010000003.1"/>
</dbReference>